<dbReference type="OrthoDB" id="47893at2"/>
<dbReference type="InterPro" id="IPR023375">
    <property type="entry name" value="ADC_dom_sf"/>
</dbReference>
<dbReference type="InterPro" id="IPR010451">
    <property type="entry name" value="Acetoacetate_decarboxylase"/>
</dbReference>
<organism evidence="2 3">
    <name type="scientific">Methylocella silvestris</name>
    <dbReference type="NCBI Taxonomy" id="199596"/>
    <lineage>
        <taxon>Bacteria</taxon>
        <taxon>Pseudomonadati</taxon>
        <taxon>Pseudomonadota</taxon>
        <taxon>Alphaproteobacteria</taxon>
        <taxon>Hyphomicrobiales</taxon>
        <taxon>Beijerinckiaceae</taxon>
        <taxon>Methylocella</taxon>
    </lineage>
</organism>
<proteinExistence type="predicted"/>
<feature type="region of interest" description="Disordered" evidence="1">
    <location>
        <begin position="17"/>
        <end position="37"/>
    </location>
</feature>
<evidence type="ECO:0000313" key="3">
    <source>
        <dbReference type="Proteomes" id="UP000236286"/>
    </source>
</evidence>
<dbReference type="RefSeq" id="WP_102845138.1">
    <property type="nucleotide sequence ID" value="NZ_PDZR01000029.1"/>
</dbReference>
<dbReference type="Proteomes" id="UP000236286">
    <property type="component" value="Unassembled WGS sequence"/>
</dbReference>
<protein>
    <submittedName>
        <fullName evidence="2">Acetoacetate decarboxylase</fullName>
    </submittedName>
</protein>
<reference evidence="2 3" key="1">
    <citation type="submission" date="2017-10" db="EMBL/GenBank/DDBJ databases">
        <title>Genome announcement of Methylocella silvestris TVC from permafrost.</title>
        <authorList>
            <person name="Wang J."/>
            <person name="Geng K."/>
            <person name="Ul-Haque F."/>
            <person name="Crombie A.T."/>
            <person name="Street L.E."/>
            <person name="Wookey P.A."/>
            <person name="Murrell J.C."/>
            <person name="Pratscher J."/>
        </authorList>
    </citation>
    <scope>NUCLEOTIDE SEQUENCE [LARGE SCALE GENOMIC DNA]</scope>
    <source>
        <strain evidence="2 3">TVC</strain>
    </source>
</reference>
<comment type="caution">
    <text evidence="2">The sequence shown here is derived from an EMBL/GenBank/DDBJ whole genome shotgun (WGS) entry which is preliminary data.</text>
</comment>
<evidence type="ECO:0000256" key="1">
    <source>
        <dbReference type="SAM" id="MobiDB-lite"/>
    </source>
</evidence>
<evidence type="ECO:0000313" key="2">
    <source>
        <dbReference type="EMBL" id="PNG24567.1"/>
    </source>
</evidence>
<dbReference type="AlphaFoldDB" id="A0A2J7TCS6"/>
<dbReference type="GO" id="GO:0016829">
    <property type="term" value="F:lyase activity"/>
    <property type="evidence" value="ECO:0007669"/>
    <property type="project" value="InterPro"/>
</dbReference>
<accession>A0A2J7TCS6</accession>
<dbReference type="Gene3D" id="2.40.400.10">
    <property type="entry name" value="Acetoacetate decarboxylase-like"/>
    <property type="match status" value="1"/>
</dbReference>
<dbReference type="Pfam" id="PF06314">
    <property type="entry name" value="ADC"/>
    <property type="match status" value="1"/>
</dbReference>
<dbReference type="EMBL" id="PDZR01000029">
    <property type="protein sequence ID" value="PNG24567.1"/>
    <property type="molecule type" value="Genomic_DNA"/>
</dbReference>
<gene>
    <name evidence="2" type="ORF">CR492_18115</name>
</gene>
<name>A0A2J7TCS6_METSI</name>
<sequence>MPAKLLPGVRYRMPVVFGPTPGPRQHPEGRPWTPEEAGRMHSDWMKISYRTDPQKLERLLPPGFSLRGEPIVSVSCAWFKNLFWLAGRGYGILSIDFPVTYQGKTERLDGSFCPIIWEGSPDAIMTGREELGFPKMFANFTEIDRNEDAGSARCSASWFDHTFFDIELRELVELKEFERGLPGSDGAQLYYKYFPRTSPWGKDQPDVAYATTAAPPAAKGGEAANINFDAFEFRKWVGQGGLNWRRATFEQLPLSFHIVNSMADLDFLEFVDAELVSFSGPAIGVTLNSMRAIEPA</sequence>
<dbReference type="SUPFAM" id="SSF160104">
    <property type="entry name" value="Acetoacetate decarboxylase-like"/>
    <property type="match status" value="1"/>
</dbReference>